<evidence type="ECO:0000259" key="3">
    <source>
        <dbReference type="Pfam" id="PF14856"/>
    </source>
</evidence>
<sequence>MHLLRLFIATLAPATLINGLPIGDNHEQNDVSTLNGTFVSHVNVRRDVPLTARDIEEANQHGVDLNKMYKHSILKHSDGSDYSIWVHNSFDPNFMDDAESANDTSALDKRWEPEENANDRMPNRFKFDDVAHTCGSSDYKKRTDKHSPFADGADAFVEWTYKNKGGWRIPPEDAYYSSDILIGGSNTGANMRFSVRKDPGRVVILGTKDVRYVTTTGARKWRKKIKGVWRMAGKGKMKCWDGSEGTNMLRWEIDRSDRDIKTETTTPVAQPAPEPTHHVEQHQAEPSTKTVYYPAPYPFSPQSEYRPEPSTKTVYYPAPYPFSPQPPYLNFPIPYRFATRPAYTPAPTPHPHTAHHVNHHVEEPSDPGSSSTHIGLGHQSDVRWFRYGTDGLALYAVANGQRSWLAPRACNKVY</sequence>
<comment type="caution">
    <text evidence="4">The sequence shown here is derived from an EMBL/GenBank/DDBJ whole genome shotgun (WGS) entry which is preliminary data.</text>
</comment>
<keyword evidence="2" id="KW-0732">Signal</keyword>
<feature type="chain" id="PRO_5034933949" description="Ecp2 effector protein-like domain-containing protein" evidence="2">
    <location>
        <begin position="20"/>
        <end position="414"/>
    </location>
</feature>
<feature type="region of interest" description="Disordered" evidence="1">
    <location>
        <begin position="265"/>
        <end position="290"/>
    </location>
</feature>
<keyword evidence="5" id="KW-1185">Reference proteome</keyword>
<evidence type="ECO:0000313" key="4">
    <source>
        <dbReference type="EMBL" id="KAF5678181.1"/>
    </source>
</evidence>
<name>A0A8H5WZV3_9HYPO</name>
<dbReference type="Proteomes" id="UP000562682">
    <property type="component" value="Unassembled WGS sequence"/>
</dbReference>
<feature type="signal peptide" evidence="2">
    <location>
        <begin position="1"/>
        <end position="19"/>
    </location>
</feature>
<dbReference type="AlphaFoldDB" id="A0A8H5WZV3"/>
<evidence type="ECO:0000256" key="2">
    <source>
        <dbReference type="SAM" id="SignalP"/>
    </source>
</evidence>
<protein>
    <recommendedName>
        <fullName evidence="3">Ecp2 effector protein-like domain-containing protein</fullName>
    </recommendedName>
</protein>
<evidence type="ECO:0000313" key="5">
    <source>
        <dbReference type="Proteomes" id="UP000562682"/>
    </source>
</evidence>
<dbReference type="EMBL" id="JAAOAK010000271">
    <property type="protein sequence ID" value="KAF5678181.1"/>
    <property type="molecule type" value="Genomic_DNA"/>
</dbReference>
<feature type="region of interest" description="Disordered" evidence="1">
    <location>
        <begin position="349"/>
        <end position="375"/>
    </location>
</feature>
<reference evidence="4 5" key="1">
    <citation type="submission" date="2020-05" db="EMBL/GenBank/DDBJ databases">
        <title>Identification and distribution of gene clusters putatively required for synthesis of sphingolipid metabolism inhibitors in phylogenetically diverse species of the filamentous fungus Fusarium.</title>
        <authorList>
            <person name="Kim H.-S."/>
            <person name="Busman M."/>
            <person name="Brown D.W."/>
            <person name="Divon H."/>
            <person name="Uhlig S."/>
            <person name="Proctor R.H."/>
        </authorList>
    </citation>
    <scope>NUCLEOTIDE SEQUENCE [LARGE SCALE GENOMIC DNA]</scope>
    <source>
        <strain evidence="4 5">NRRL 25311</strain>
    </source>
</reference>
<feature type="domain" description="Ecp2 effector protein-like" evidence="3">
    <location>
        <begin position="133"/>
        <end position="239"/>
    </location>
</feature>
<dbReference type="Pfam" id="PF14856">
    <property type="entry name" value="Hce2"/>
    <property type="match status" value="1"/>
</dbReference>
<accession>A0A8H5WZV3</accession>
<organism evidence="4 5">
    <name type="scientific">Fusarium denticulatum</name>
    <dbReference type="NCBI Taxonomy" id="48507"/>
    <lineage>
        <taxon>Eukaryota</taxon>
        <taxon>Fungi</taxon>
        <taxon>Dikarya</taxon>
        <taxon>Ascomycota</taxon>
        <taxon>Pezizomycotina</taxon>
        <taxon>Sordariomycetes</taxon>
        <taxon>Hypocreomycetidae</taxon>
        <taxon>Hypocreales</taxon>
        <taxon>Nectriaceae</taxon>
        <taxon>Fusarium</taxon>
        <taxon>Fusarium fujikuroi species complex</taxon>
    </lineage>
</organism>
<proteinExistence type="predicted"/>
<gene>
    <name evidence="4" type="ORF">FDENT_9065</name>
</gene>
<dbReference type="InterPro" id="IPR029226">
    <property type="entry name" value="Ecp2-like"/>
</dbReference>
<evidence type="ECO:0000256" key="1">
    <source>
        <dbReference type="SAM" id="MobiDB-lite"/>
    </source>
</evidence>